<organism evidence="2 3">
    <name type="scientific">Chlamydomonas reinhardtii</name>
    <name type="common">Chlamydomonas smithii</name>
    <dbReference type="NCBI Taxonomy" id="3055"/>
    <lineage>
        <taxon>Eukaryota</taxon>
        <taxon>Viridiplantae</taxon>
        <taxon>Chlorophyta</taxon>
        <taxon>core chlorophytes</taxon>
        <taxon>Chlorophyceae</taxon>
        <taxon>CS clade</taxon>
        <taxon>Chlamydomonadales</taxon>
        <taxon>Chlamydomonadaceae</taxon>
        <taxon>Chlamydomonas</taxon>
    </lineage>
</organism>
<dbReference type="InterPro" id="IPR008496">
    <property type="entry name" value="TMEM222/RTE1"/>
</dbReference>
<dbReference type="EMBL" id="CM008973">
    <property type="protein sequence ID" value="PNW76284.1"/>
    <property type="molecule type" value="Genomic_DNA"/>
</dbReference>
<evidence type="ECO:0000313" key="3">
    <source>
        <dbReference type="Proteomes" id="UP000006906"/>
    </source>
</evidence>
<dbReference type="RefSeq" id="XP_042919212.1">
    <property type="nucleotide sequence ID" value="XM_043068749.1"/>
</dbReference>
<evidence type="ECO:0000313" key="2">
    <source>
        <dbReference type="EMBL" id="PNW76284.1"/>
    </source>
</evidence>
<keyword evidence="3" id="KW-1185">Reference proteome</keyword>
<dbReference type="Gramene" id="PNW76284">
    <property type="protein sequence ID" value="PNW76284"/>
    <property type="gene ID" value="CHLRE_12g540750v5"/>
</dbReference>
<keyword evidence="1" id="KW-0812">Transmembrane</keyword>
<dbReference type="OrthoDB" id="267284at2759"/>
<dbReference type="KEGG" id="cre:CHLRE_12g540750v5"/>
<accession>A0A2K3D6X7</accession>
<protein>
    <submittedName>
        <fullName evidence="2">Uncharacterized protein</fullName>
    </submittedName>
</protein>
<sequence>MGSASGGRPYALVWTPIPIISWLMPFIGHLGVCASSGRTYDFAGPYTVNEDDLLFGRPMRYITLNPRAARKCGAAGTAALAAAASDADDIGRQSARCGGRPDTLKEVGGSIGSGYGRCDVEAGSGGGKPCCKSGSCEAAAPGAGGGQGGACCGTSSCSQQERWSAPAKAGAVAGPAGRSGGGGGGGGCCGCSGQAPELVPEALQRCWDQRLAFAAATYRLMPYNLLTTNCHCFVAHFLNEVGYRGGGWHTVHLAALVCVSGRHVSLGALLYTWLPWLLLVTLGPYYGGTIFMWVYLGLCGTLTAWFFFYNYCIWRDLSFT</sequence>
<feature type="transmembrane region" description="Helical" evidence="1">
    <location>
        <begin position="268"/>
        <end position="286"/>
    </location>
</feature>
<feature type="transmembrane region" description="Helical" evidence="1">
    <location>
        <begin position="12"/>
        <end position="32"/>
    </location>
</feature>
<feature type="transmembrane region" description="Helical" evidence="1">
    <location>
        <begin position="292"/>
        <end position="314"/>
    </location>
</feature>
<proteinExistence type="predicted"/>
<gene>
    <name evidence="2" type="ORF">CHLRE_12g540750v5</name>
</gene>
<dbReference type="GO" id="GO:0005794">
    <property type="term" value="C:Golgi apparatus"/>
    <property type="evidence" value="ECO:0000318"/>
    <property type="project" value="GO_Central"/>
</dbReference>
<dbReference type="GeneID" id="5719493"/>
<dbReference type="InParanoid" id="A0A2K3D6X7"/>
<dbReference type="ExpressionAtlas" id="A0A2K3D6X7">
    <property type="expression patterns" value="baseline"/>
</dbReference>
<dbReference type="GO" id="GO:0009723">
    <property type="term" value="P:response to ethylene"/>
    <property type="evidence" value="ECO:0000318"/>
    <property type="project" value="GO_Central"/>
</dbReference>
<dbReference type="GO" id="GO:0010104">
    <property type="term" value="P:regulation of ethylene-activated signaling pathway"/>
    <property type="evidence" value="ECO:0000318"/>
    <property type="project" value="GO_Central"/>
</dbReference>
<dbReference type="Pfam" id="PF05608">
    <property type="entry name" value="RTE1"/>
    <property type="match status" value="2"/>
</dbReference>
<dbReference type="PANTHER" id="PTHR20921:SF0">
    <property type="entry name" value="TRANSMEMBRANE PROTEIN 222"/>
    <property type="match status" value="1"/>
</dbReference>
<dbReference type="FunCoup" id="A0A2K3D6X7">
    <property type="interactions" value="1685"/>
</dbReference>
<dbReference type="PANTHER" id="PTHR20921">
    <property type="entry name" value="TRANSMEMBRANE PROTEIN 222"/>
    <property type="match status" value="1"/>
</dbReference>
<evidence type="ECO:0000256" key="1">
    <source>
        <dbReference type="SAM" id="Phobius"/>
    </source>
</evidence>
<keyword evidence="1" id="KW-1133">Transmembrane helix</keyword>
<dbReference type="Proteomes" id="UP000006906">
    <property type="component" value="Chromosome 12"/>
</dbReference>
<dbReference type="GO" id="GO:0005783">
    <property type="term" value="C:endoplasmic reticulum"/>
    <property type="evidence" value="ECO:0000318"/>
    <property type="project" value="GO_Central"/>
</dbReference>
<dbReference type="AlphaFoldDB" id="A0A2K3D6X7"/>
<keyword evidence="1" id="KW-0472">Membrane</keyword>
<name>A0A2K3D6X7_CHLRE</name>
<dbReference type="OMA" id="CHCFVAH"/>
<reference evidence="2 3" key="1">
    <citation type="journal article" date="2007" name="Science">
        <title>The Chlamydomonas genome reveals the evolution of key animal and plant functions.</title>
        <authorList>
            <person name="Merchant S.S."/>
            <person name="Prochnik S.E."/>
            <person name="Vallon O."/>
            <person name="Harris E.H."/>
            <person name="Karpowicz S.J."/>
            <person name="Witman G.B."/>
            <person name="Terry A."/>
            <person name="Salamov A."/>
            <person name="Fritz-Laylin L.K."/>
            <person name="Marechal-Drouard L."/>
            <person name="Marshall W.F."/>
            <person name="Qu L.H."/>
            <person name="Nelson D.R."/>
            <person name="Sanderfoot A.A."/>
            <person name="Spalding M.H."/>
            <person name="Kapitonov V.V."/>
            <person name="Ren Q."/>
            <person name="Ferris P."/>
            <person name="Lindquist E."/>
            <person name="Shapiro H."/>
            <person name="Lucas S.M."/>
            <person name="Grimwood J."/>
            <person name="Schmutz J."/>
            <person name="Cardol P."/>
            <person name="Cerutti H."/>
            <person name="Chanfreau G."/>
            <person name="Chen C.L."/>
            <person name="Cognat V."/>
            <person name="Croft M.T."/>
            <person name="Dent R."/>
            <person name="Dutcher S."/>
            <person name="Fernandez E."/>
            <person name="Fukuzawa H."/>
            <person name="Gonzalez-Ballester D."/>
            <person name="Gonzalez-Halphen D."/>
            <person name="Hallmann A."/>
            <person name="Hanikenne M."/>
            <person name="Hippler M."/>
            <person name="Inwood W."/>
            <person name="Jabbari K."/>
            <person name="Kalanon M."/>
            <person name="Kuras R."/>
            <person name="Lefebvre P.A."/>
            <person name="Lemaire S.D."/>
            <person name="Lobanov A.V."/>
            <person name="Lohr M."/>
            <person name="Manuell A."/>
            <person name="Meier I."/>
            <person name="Mets L."/>
            <person name="Mittag M."/>
            <person name="Mittelmeier T."/>
            <person name="Moroney J.V."/>
            <person name="Moseley J."/>
            <person name="Napoli C."/>
            <person name="Nedelcu A.M."/>
            <person name="Niyogi K."/>
            <person name="Novoselov S.V."/>
            <person name="Paulsen I.T."/>
            <person name="Pazour G."/>
            <person name="Purton S."/>
            <person name="Ral J.P."/>
            <person name="Riano-Pachon D.M."/>
            <person name="Riekhof W."/>
            <person name="Rymarquis L."/>
            <person name="Schroda M."/>
            <person name="Stern D."/>
            <person name="Umen J."/>
            <person name="Willows R."/>
            <person name="Wilson N."/>
            <person name="Zimmer S.L."/>
            <person name="Allmer J."/>
            <person name="Balk J."/>
            <person name="Bisova K."/>
            <person name="Chen C.J."/>
            <person name="Elias M."/>
            <person name="Gendler K."/>
            <person name="Hauser C."/>
            <person name="Lamb M.R."/>
            <person name="Ledford H."/>
            <person name="Long J.C."/>
            <person name="Minagawa J."/>
            <person name="Page M.D."/>
            <person name="Pan J."/>
            <person name="Pootakham W."/>
            <person name="Roje S."/>
            <person name="Rose A."/>
            <person name="Stahlberg E."/>
            <person name="Terauchi A.M."/>
            <person name="Yang P."/>
            <person name="Ball S."/>
            <person name="Bowler C."/>
            <person name="Dieckmann C.L."/>
            <person name="Gladyshev V.N."/>
            <person name="Green P."/>
            <person name="Jorgensen R."/>
            <person name="Mayfield S."/>
            <person name="Mueller-Roeber B."/>
            <person name="Rajamani S."/>
            <person name="Sayre R.T."/>
            <person name="Brokstein P."/>
            <person name="Dubchak I."/>
            <person name="Goodstein D."/>
            <person name="Hornick L."/>
            <person name="Huang Y.W."/>
            <person name="Jhaveri J."/>
            <person name="Luo Y."/>
            <person name="Martinez D."/>
            <person name="Ngau W.C."/>
            <person name="Otillar B."/>
            <person name="Poliakov A."/>
            <person name="Porter A."/>
            <person name="Szajkowski L."/>
            <person name="Werner G."/>
            <person name="Zhou K."/>
            <person name="Grigoriev I.V."/>
            <person name="Rokhsar D.S."/>
            <person name="Grossman A.R."/>
        </authorList>
    </citation>
    <scope>NUCLEOTIDE SEQUENCE [LARGE SCALE GENOMIC DNA]</scope>
    <source>
        <strain evidence="3">CC-503</strain>
    </source>
</reference>